<protein>
    <submittedName>
        <fullName evidence="1">Putative formate dehydrogenase oxidoreductase protein</fullName>
    </submittedName>
</protein>
<evidence type="ECO:0000313" key="1">
    <source>
        <dbReference type="EMBL" id="AKU93643.1"/>
    </source>
</evidence>
<gene>
    <name evidence="1" type="ORF">AKJ09_00307</name>
</gene>
<organism evidence="1 2">
    <name type="scientific">Labilithrix luteola</name>
    <dbReference type="NCBI Taxonomy" id="1391654"/>
    <lineage>
        <taxon>Bacteria</taxon>
        <taxon>Pseudomonadati</taxon>
        <taxon>Myxococcota</taxon>
        <taxon>Polyangia</taxon>
        <taxon>Polyangiales</taxon>
        <taxon>Labilitrichaceae</taxon>
        <taxon>Labilithrix</taxon>
    </lineage>
</organism>
<dbReference type="STRING" id="1391654.AKJ09_00307"/>
<evidence type="ECO:0000313" key="2">
    <source>
        <dbReference type="Proteomes" id="UP000064967"/>
    </source>
</evidence>
<dbReference type="Proteomes" id="UP000064967">
    <property type="component" value="Chromosome"/>
</dbReference>
<name>A0A0K1PJC3_9BACT</name>
<reference evidence="1 2" key="1">
    <citation type="submission" date="2015-08" db="EMBL/GenBank/DDBJ databases">
        <authorList>
            <person name="Babu N.S."/>
            <person name="Beckwith C.J."/>
            <person name="Beseler K.G."/>
            <person name="Brison A."/>
            <person name="Carone J.V."/>
            <person name="Caskin T.P."/>
            <person name="Diamond M."/>
            <person name="Durham M.E."/>
            <person name="Foxe J.M."/>
            <person name="Go M."/>
            <person name="Henderson B.A."/>
            <person name="Jones I.B."/>
            <person name="McGettigan J.A."/>
            <person name="Micheletti S.J."/>
            <person name="Nasrallah M.E."/>
            <person name="Ortiz D."/>
            <person name="Piller C.R."/>
            <person name="Privatt S.R."/>
            <person name="Schneider S.L."/>
            <person name="Sharp S."/>
            <person name="Smith T.C."/>
            <person name="Stanton J.D."/>
            <person name="Ullery H.E."/>
            <person name="Wilson R.J."/>
            <person name="Serrano M.G."/>
            <person name="Buck G."/>
            <person name="Lee V."/>
            <person name="Wang Y."/>
            <person name="Carvalho R."/>
            <person name="Voegtly L."/>
            <person name="Shi R."/>
            <person name="Duckworth R."/>
            <person name="Johnson A."/>
            <person name="Loviza R."/>
            <person name="Walstead R."/>
            <person name="Shah Z."/>
            <person name="Kiflezghi M."/>
            <person name="Wade K."/>
            <person name="Ball S.L."/>
            <person name="Bradley K.W."/>
            <person name="Asai D.J."/>
            <person name="Bowman C.A."/>
            <person name="Russell D.A."/>
            <person name="Pope W.H."/>
            <person name="Jacobs-Sera D."/>
            <person name="Hendrix R.W."/>
            <person name="Hatfull G.F."/>
        </authorList>
    </citation>
    <scope>NUCLEOTIDE SEQUENCE [LARGE SCALE GENOMIC DNA]</scope>
    <source>
        <strain evidence="1 2">DSM 27648</strain>
    </source>
</reference>
<sequence>MEILVRMAQATFGYSRARIDGGAMGRHHEPLRGRAARRTPLQARGVSHRRKSAATYYPEANVLVPVRDVAKESNQPAHKCVRITLRPIWNDRS</sequence>
<dbReference type="KEGG" id="llu:AKJ09_00307"/>
<accession>A0A0K1PJC3</accession>
<keyword evidence="2" id="KW-1185">Reference proteome</keyword>
<dbReference type="EMBL" id="CP012333">
    <property type="protein sequence ID" value="AKU93643.1"/>
    <property type="molecule type" value="Genomic_DNA"/>
</dbReference>
<dbReference type="AlphaFoldDB" id="A0A0K1PJC3"/>
<proteinExistence type="predicted"/>